<dbReference type="InterPro" id="IPR001849">
    <property type="entry name" value="PH_domain"/>
</dbReference>
<evidence type="ECO:0000313" key="4">
    <source>
        <dbReference type="Proteomes" id="UP000242474"/>
    </source>
</evidence>
<name>A0A2G5BI93_COERN</name>
<dbReference type="InterPro" id="IPR011993">
    <property type="entry name" value="PH-like_dom_sf"/>
</dbReference>
<keyword evidence="4" id="KW-1185">Reference proteome</keyword>
<protein>
    <recommendedName>
        <fullName evidence="2">PH domain-containing protein</fullName>
    </recommendedName>
</protein>
<accession>A0A2G5BI93</accession>
<dbReference type="Proteomes" id="UP000242474">
    <property type="component" value="Unassembled WGS sequence"/>
</dbReference>
<sequence length="296" mass="32859">MALFPSISSLSIVTRPKRNSTQNMEVQGSSQQDTSLQAPPTPNSFTDVPASAPVVASQMARSPTTAREFEQTDSPIFSHFDYDVQRAEISPMVAENYVQMDSPTAPISDNRRTSILSSPGVGGSPSPTIVQNNDIQRYGSVRLREKTMNSRRRTSILSATASPSQTEVAMMLEQVNAHRKDVAELAISTGILGDKFFECLRGYTNIQEPEKAFWKRRYFAIADNTLFMYTNECSRTPSDCLPMDTIVATPRDAEDEVLMPNSIAIDFGDGEYYLYFDTLNMRQAFESEVQKAISAA</sequence>
<feature type="domain" description="PH" evidence="2">
    <location>
        <begin position="198"/>
        <end position="296"/>
    </location>
</feature>
<reference evidence="3 4" key="1">
    <citation type="journal article" date="2015" name="Genome Biol. Evol.">
        <title>Phylogenomic analyses indicate that early fungi evolved digesting cell walls of algal ancestors of land plants.</title>
        <authorList>
            <person name="Chang Y."/>
            <person name="Wang S."/>
            <person name="Sekimoto S."/>
            <person name="Aerts A.L."/>
            <person name="Choi C."/>
            <person name="Clum A."/>
            <person name="LaButti K.M."/>
            <person name="Lindquist E.A."/>
            <person name="Yee Ngan C."/>
            <person name="Ohm R.A."/>
            <person name="Salamov A.A."/>
            <person name="Grigoriev I.V."/>
            <person name="Spatafora J.W."/>
            <person name="Berbee M.L."/>
        </authorList>
    </citation>
    <scope>NUCLEOTIDE SEQUENCE [LARGE SCALE GENOMIC DNA]</scope>
    <source>
        <strain evidence="3 4">NRRL 1564</strain>
    </source>
</reference>
<organism evidence="3 4">
    <name type="scientific">Coemansia reversa (strain ATCC 12441 / NRRL 1564)</name>
    <dbReference type="NCBI Taxonomy" id="763665"/>
    <lineage>
        <taxon>Eukaryota</taxon>
        <taxon>Fungi</taxon>
        <taxon>Fungi incertae sedis</taxon>
        <taxon>Zoopagomycota</taxon>
        <taxon>Kickxellomycotina</taxon>
        <taxon>Kickxellomycetes</taxon>
        <taxon>Kickxellales</taxon>
        <taxon>Kickxellaceae</taxon>
        <taxon>Coemansia</taxon>
    </lineage>
</organism>
<gene>
    <name evidence="3" type="ORF">COEREDRAFT_85167</name>
</gene>
<feature type="compositionally biased region" description="Polar residues" evidence="1">
    <location>
        <begin position="19"/>
        <end position="46"/>
    </location>
</feature>
<dbReference type="OrthoDB" id="2123378at2759"/>
<dbReference type="STRING" id="763665.A0A2G5BI93"/>
<dbReference type="EMBL" id="KZ303489">
    <property type="protein sequence ID" value="PIA18713.1"/>
    <property type="molecule type" value="Genomic_DNA"/>
</dbReference>
<dbReference type="SUPFAM" id="SSF50729">
    <property type="entry name" value="PH domain-like"/>
    <property type="match status" value="1"/>
</dbReference>
<dbReference type="AlphaFoldDB" id="A0A2G5BI93"/>
<proteinExistence type="predicted"/>
<evidence type="ECO:0000313" key="3">
    <source>
        <dbReference type="EMBL" id="PIA18713.1"/>
    </source>
</evidence>
<evidence type="ECO:0000256" key="1">
    <source>
        <dbReference type="SAM" id="MobiDB-lite"/>
    </source>
</evidence>
<feature type="region of interest" description="Disordered" evidence="1">
    <location>
        <begin position="14"/>
        <end position="49"/>
    </location>
</feature>
<evidence type="ECO:0000259" key="2">
    <source>
        <dbReference type="SMART" id="SM00233"/>
    </source>
</evidence>
<dbReference type="SMART" id="SM00233">
    <property type="entry name" value="PH"/>
    <property type="match status" value="1"/>
</dbReference>
<dbReference type="Gene3D" id="2.30.29.30">
    <property type="entry name" value="Pleckstrin-homology domain (PH domain)/Phosphotyrosine-binding domain (PTB)"/>
    <property type="match status" value="1"/>
</dbReference>